<reference evidence="2" key="1">
    <citation type="submission" date="2022-08" db="EMBL/GenBank/DDBJ databases">
        <authorList>
            <person name="Gutierrez-Valencia J."/>
        </authorList>
    </citation>
    <scope>NUCLEOTIDE SEQUENCE</scope>
</reference>
<gene>
    <name evidence="2" type="ORF">LITE_LOCUS47955</name>
</gene>
<evidence type="ECO:0000313" key="2">
    <source>
        <dbReference type="EMBL" id="CAI0556374.1"/>
    </source>
</evidence>
<protein>
    <submittedName>
        <fullName evidence="2">Uncharacterized protein</fullName>
    </submittedName>
</protein>
<proteinExistence type="predicted"/>
<accession>A0AAV0RIK3</accession>
<dbReference type="AlphaFoldDB" id="A0AAV0RIK3"/>
<sequence>MCAGTAIHQLKRTDISDSEPISSGEVLPPDPERRRRDPRRRPWIGVHYDLHLPPPAAVILPAEDCITVPGLHMFPGEAHWY</sequence>
<dbReference type="Proteomes" id="UP001154282">
    <property type="component" value="Unassembled WGS sequence"/>
</dbReference>
<dbReference type="EMBL" id="CAMGYJ010000010">
    <property type="protein sequence ID" value="CAI0556374.1"/>
    <property type="molecule type" value="Genomic_DNA"/>
</dbReference>
<keyword evidence="3" id="KW-1185">Reference proteome</keyword>
<feature type="region of interest" description="Disordered" evidence="1">
    <location>
        <begin position="1"/>
        <end position="39"/>
    </location>
</feature>
<comment type="caution">
    <text evidence="2">The sequence shown here is derived from an EMBL/GenBank/DDBJ whole genome shotgun (WGS) entry which is preliminary data.</text>
</comment>
<evidence type="ECO:0000313" key="3">
    <source>
        <dbReference type="Proteomes" id="UP001154282"/>
    </source>
</evidence>
<name>A0AAV0RIK3_9ROSI</name>
<evidence type="ECO:0000256" key="1">
    <source>
        <dbReference type="SAM" id="MobiDB-lite"/>
    </source>
</evidence>
<organism evidence="2 3">
    <name type="scientific">Linum tenue</name>
    <dbReference type="NCBI Taxonomy" id="586396"/>
    <lineage>
        <taxon>Eukaryota</taxon>
        <taxon>Viridiplantae</taxon>
        <taxon>Streptophyta</taxon>
        <taxon>Embryophyta</taxon>
        <taxon>Tracheophyta</taxon>
        <taxon>Spermatophyta</taxon>
        <taxon>Magnoliopsida</taxon>
        <taxon>eudicotyledons</taxon>
        <taxon>Gunneridae</taxon>
        <taxon>Pentapetalae</taxon>
        <taxon>rosids</taxon>
        <taxon>fabids</taxon>
        <taxon>Malpighiales</taxon>
        <taxon>Linaceae</taxon>
        <taxon>Linum</taxon>
    </lineage>
</organism>